<evidence type="ECO:0000313" key="3">
    <source>
        <dbReference type="EMBL" id="EST48897.1"/>
    </source>
</evidence>
<reference evidence="3 4" key="1">
    <citation type="journal article" date="2014" name="PLoS Genet.">
        <title>The Genome of Spironucleus salmonicida Highlights a Fish Pathogen Adapted to Fluctuating Environments.</title>
        <authorList>
            <person name="Xu F."/>
            <person name="Jerlstrom-Hultqvist J."/>
            <person name="Einarsson E."/>
            <person name="Astvaldsson A."/>
            <person name="Svard S.G."/>
            <person name="Andersson J.O."/>
        </authorList>
    </citation>
    <scope>NUCLEOTIDE SEQUENCE</scope>
    <source>
        <strain evidence="4">ATCC 50377</strain>
    </source>
</reference>
<proteinExistence type="predicted"/>
<name>V6LW92_9EUKA</name>
<evidence type="ECO:0000313" key="6">
    <source>
        <dbReference type="Proteomes" id="UP000018208"/>
    </source>
</evidence>
<dbReference type="AlphaFoldDB" id="V6LW92"/>
<accession>V6LW92</accession>
<dbReference type="EMBL" id="AUWU02000003">
    <property type="protein sequence ID" value="KAH0575122.1"/>
    <property type="molecule type" value="Genomic_DNA"/>
</dbReference>
<dbReference type="Proteomes" id="UP000018208">
    <property type="component" value="Unassembled WGS sequence"/>
</dbReference>
<keyword evidence="6" id="KW-1185">Reference proteome</keyword>
<feature type="domain" description="Condensin II complex subunit H2 N-terminal" evidence="2">
    <location>
        <begin position="15"/>
        <end position="99"/>
    </location>
</feature>
<dbReference type="EMBL" id="KI545974">
    <property type="protein sequence ID" value="EST48897.1"/>
    <property type="molecule type" value="Genomic_DNA"/>
</dbReference>
<reference evidence="4" key="2">
    <citation type="submission" date="2020-12" db="EMBL/GenBank/DDBJ databases">
        <title>New Spironucleus salmonicida genome in near-complete chromosomes.</title>
        <authorList>
            <person name="Xu F."/>
            <person name="Kurt Z."/>
            <person name="Jimenez-Gonzalez A."/>
            <person name="Astvaldsson A."/>
            <person name="Andersson J.O."/>
            <person name="Svard S.G."/>
        </authorList>
    </citation>
    <scope>NUCLEOTIDE SEQUENCE</scope>
    <source>
        <strain evidence="4">ATCC 50377</strain>
    </source>
</reference>
<dbReference type="VEuPathDB" id="GiardiaDB:SS50377_22746"/>
<dbReference type="Pfam" id="PF06278">
    <property type="entry name" value="CNDH2_N"/>
    <property type="match status" value="1"/>
</dbReference>
<evidence type="ECO:0000259" key="2">
    <source>
        <dbReference type="Pfam" id="PF06278"/>
    </source>
</evidence>
<feature type="region of interest" description="Disordered" evidence="1">
    <location>
        <begin position="220"/>
        <end position="257"/>
    </location>
</feature>
<evidence type="ECO:0000313" key="4">
    <source>
        <dbReference type="EMBL" id="KAH0575122.1"/>
    </source>
</evidence>
<dbReference type="EMBL" id="AUWU02000003">
    <property type="protein sequence ID" value="KAH0575130.1"/>
    <property type="molecule type" value="Genomic_DNA"/>
</dbReference>
<evidence type="ECO:0000313" key="5">
    <source>
        <dbReference type="EMBL" id="KAH0575130.1"/>
    </source>
</evidence>
<sequence>MSYFVPSQTSQLHQISDLLRPIKDLSDAWQIDLEPYIEDFYSTFTEDEIPDFRDAAALVLGASSIFARKVDFLYDQLQAALIQNSRNQKPSRRKSLAAFSGQNIIIDYIASPQEYDLTSYFEQFQQEPTEDLCLLPRDPQTSLCSRTSLETQNYKISPVFSAIQQQQLLVFEHWDTPQLYRALNGDVKAGPTLFSTPLNPKMYEQMSRLVGAEKSVIAPQQPLPPSALSSQPDSPPGHDMVQPSENSDPGEGPDDINLDELSFHAILDIATESIADQMDTLFQKIQGFCDQKAAKVAAAKPFQLMRPNEILPPRQDVRIGNYVFVGELAGLDYQERGFDYDLVALNNTDAFVTAGTFYSDSVHSATAKKAIFGARQVVSVEQDQASRQAEQTQGSQIQLDFEIPKEPLVQRQLQKGSGFVYRKIINHDYLFWKKSTIVSTAPFDIQEVTKAVLDQSGEKVLLRQLSKNRRELSQNFMGALLLASQGKCEIIDEGERGIFVLRKD</sequence>
<protein>
    <submittedName>
        <fullName evidence="4">Condensin II complex subunit H2</fullName>
    </submittedName>
</protein>
<evidence type="ECO:0000256" key="1">
    <source>
        <dbReference type="SAM" id="MobiDB-lite"/>
    </source>
</evidence>
<dbReference type="InterPro" id="IPR009378">
    <property type="entry name" value="H2_N"/>
</dbReference>
<dbReference type="VEuPathDB" id="GiardiaDB:SS50377_22754"/>
<dbReference type="OrthoDB" id="10038475at2759"/>
<gene>
    <name evidence="3" type="ORF">SS50377_10868</name>
    <name evidence="4" type="ORF">SS50377_22746</name>
    <name evidence="5" type="ORF">SS50377_22754</name>
</gene>
<organism evidence="3">
    <name type="scientific">Spironucleus salmonicida</name>
    <dbReference type="NCBI Taxonomy" id="348837"/>
    <lineage>
        <taxon>Eukaryota</taxon>
        <taxon>Metamonada</taxon>
        <taxon>Diplomonadida</taxon>
        <taxon>Hexamitidae</taxon>
        <taxon>Hexamitinae</taxon>
        <taxon>Spironucleus</taxon>
    </lineage>
</organism>